<sequence>MSSSRAQQRDHRLTGILPKACRRYQKLARSSLGACRGVRELAKVALGVRRKKTKRLIGRSSGFTEKLTVSYEGLD</sequence>
<dbReference type="AlphaFoldDB" id="A0A426YVA9"/>
<name>A0A426YVA9_ENSVE</name>
<protein>
    <submittedName>
        <fullName evidence="1">Uncharacterized protein</fullName>
    </submittedName>
</protein>
<dbReference type="Proteomes" id="UP000287651">
    <property type="component" value="Unassembled WGS sequence"/>
</dbReference>
<organism evidence="1 2">
    <name type="scientific">Ensete ventricosum</name>
    <name type="common">Abyssinian banana</name>
    <name type="synonym">Musa ensete</name>
    <dbReference type="NCBI Taxonomy" id="4639"/>
    <lineage>
        <taxon>Eukaryota</taxon>
        <taxon>Viridiplantae</taxon>
        <taxon>Streptophyta</taxon>
        <taxon>Embryophyta</taxon>
        <taxon>Tracheophyta</taxon>
        <taxon>Spermatophyta</taxon>
        <taxon>Magnoliopsida</taxon>
        <taxon>Liliopsida</taxon>
        <taxon>Zingiberales</taxon>
        <taxon>Musaceae</taxon>
        <taxon>Ensete</taxon>
    </lineage>
</organism>
<reference evidence="1 2" key="1">
    <citation type="journal article" date="2014" name="Agronomy (Basel)">
        <title>A Draft Genome Sequence for Ensete ventricosum, the Drought-Tolerant Tree Against Hunger.</title>
        <authorList>
            <person name="Harrison J."/>
            <person name="Moore K.A."/>
            <person name="Paszkiewicz K."/>
            <person name="Jones T."/>
            <person name="Grant M."/>
            <person name="Ambacheew D."/>
            <person name="Muzemil S."/>
            <person name="Studholme D.J."/>
        </authorList>
    </citation>
    <scope>NUCLEOTIDE SEQUENCE [LARGE SCALE GENOMIC DNA]</scope>
</reference>
<evidence type="ECO:0000313" key="2">
    <source>
        <dbReference type="Proteomes" id="UP000287651"/>
    </source>
</evidence>
<comment type="caution">
    <text evidence="1">The sequence shown here is derived from an EMBL/GenBank/DDBJ whole genome shotgun (WGS) entry which is preliminary data.</text>
</comment>
<proteinExistence type="predicted"/>
<gene>
    <name evidence="1" type="ORF">B296_00032733</name>
</gene>
<evidence type="ECO:0000313" key="1">
    <source>
        <dbReference type="EMBL" id="RRT55644.1"/>
    </source>
</evidence>
<dbReference type="EMBL" id="AMZH03009989">
    <property type="protein sequence ID" value="RRT55644.1"/>
    <property type="molecule type" value="Genomic_DNA"/>
</dbReference>
<accession>A0A426YVA9</accession>